<organism evidence="6">
    <name type="scientific">Tetraodon nigroviridis</name>
    <name type="common">Spotted green pufferfish</name>
    <name type="synonym">Chelonodon nigroviridis</name>
    <dbReference type="NCBI Taxonomy" id="99883"/>
    <lineage>
        <taxon>Eukaryota</taxon>
        <taxon>Metazoa</taxon>
        <taxon>Chordata</taxon>
        <taxon>Craniata</taxon>
        <taxon>Vertebrata</taxon>
        <taxon>Euteleostomi</taxon>
        <taxon>Actinopterygii</taxon>
        <taxon>Neopterygii</taxon>
        <taxon>Teleostei</taxon>
        <taxon>Neoteleostei</taxon>
        <taxon>Acanthomorphata</taxon>
        <taxon>Eupercaria</taxon>
        <taxon>Tetraodontiformes</taxon>
        <taxon>Tetradontoidea</taxon>
        <taxon>Tetraodontidae</taxon>
        <taxon>Tetraodon</taxon>
    </lineage>
</organism>
<proteinExistence type="predicted"/>
<dbReference type="EMBL" id="CAAE01014677">
    <property type="protein sequence ID" value="CAG02114.1"/>
    <property type="molecule type" value="Genomic_DNA"/>
</dbReference>
<keyword evidence="4" id="KW-0325">Glycoprotein</keyword>
<evidence type="ECO:0000313" key="6">
    <source>
        <dbReference type="EMBL" id="CAG02114.1"/>
    </source>
</evidence>
<dbReference type="Gene3D" id="3.90.290.10">
    <property type="entry name" value="TGF-beta binding (TB) domain"/>
    <property type="match status" value="1"/>
</dbReference>
<reference evidence="6" key="2">
    <citation type="submission" date="2004-02" db="EMBL/GenBank/DDBJ databases">
        <authorList>
            <consortium name="Genoscope"/>
            <consortium name="Whitehead Institute Centre for Genome Research"/>
        </authorList>
    </citation>
    <scope>NUCLEOTIDE SEQUENCE</scope>
</reference>
<evidence type="ECO:0000256" key="2">
    <source>
        <dbReference type="ARBA" id="ARBA00022737"/>
    </source>
</evidence>
<reference evidence="6" key="1">
    <citation type="journal article" date="2004" name="Nature">
        <title>Genome duplication in the teleost fish Tetraodon nigroviridis reveals the early vertebrate proto-karyotype.</title>
        <authorList>
            <person name="Jaillon O."/>
            <person name="Aury J.-M."/>
            <person name="Brunet F."/>
            <person name="Petit J.-L."/>
            <person name="Stange-Thomann N."/>
            <person name="Mauceli E."/>
            <person name="Bouneau L."/>
            <person name="Fischer C."/>
            <person name="Ozouf-Costaz C."/>
            <person name="Bernot A."/>
            <person name="Nicaud S."/>
            <person name="Jaffe D."/>
            <person name="Fisher S."/>
            <person name="Lutfalla G."/>
            <person name="Dossat C."/>
            <person name="Segurens B."/>
            <person name="Dasilva C."/>
            <person name="Salanoubat M."/>
            <person name="Levy M."/>
            <person name="Boudet N."/>
            <person name="Castellano S."/>
            <person name="Anthouard V."/>
            <person name="Jubin C."/>
            <person name="Castelli V."/>
            <person name="Katinka M."/>
            <person name="Vacherie B."/>
            <person name="Biemont C."/>
            <person name="Skalli Z."/>
            <person name="Cattolico L."/>
            <person name="Poulain J."/>
            <person name="De Berardinis V."/>
            <person name="Cruaud C."/>
            <person name="Duprat S."/>
            <person name="Brottier P."/>
            <person name="Coutanceau J.-P."/>
            <person name="Gouzy J."/>
            <person name="Parra G."/>
            <person name="Lardier G."/>
            <person name="Chapple C."/>
            <person name="McKernan K.J."/>
            <person name="McEwan P."/>
            <person name="Bosak S."/>
            <person name="Kellis M."/>
            <person name="Volff J.-N."/>
            <person name="Guigo R."/>
            <person name="Zody M.C."/>
            <person name="Mesirov J."/>
            <person name="Lindblad-Toh K."/>
            <person name="Birren B."/>
            <person name="Nusbaum C."/>
            <person name="Kahn D."/>
            <person name="Robinson-Rechavi M."/>
            <person name="Laudet V."/>
            <person name="Schachter V."/>
            <person name="Quetier F."/>
            <person name="Saurin W."/>
            <person name="Scarpelli C."/>
            <person name="Wincker P."/>
            <person name="Lander E.S."/>
            <person name="Weissenbach J."/>
            <person name="Roest Crollius H."/>
        </authorList>
    </citation>
    <scope>NUCLEOTIDE SEQUENCE [LARGE SCALE GENOMIC DNA]</scope>
</reference>
<evidence type="ECO:0000259" key="5">
    <source>
        <dbReference type="PROSITE" id="PS00022"/>
    </source>
</evidence>
<gene>
    <name evidence="6" type="ORF">GSTENG00021111001</name>
</gene>
<dbReference type="OrthoDB" id="8964670at2759"/>
<keyword evidence="1" id="KW-0732">Signal</keyword>
<comment type="caution">
    <text evidence="6">The sequence shown here is derived from an EMBL/GenBank/DDBJ whole genome shotgun (WGS) entry which is preliminary data.</text>
</comment>
<dbReference type="InterPro" id="IPR036773">
    <property type="entry name" value="TB_dom_sf"/>
</dbReference>
<dbReference type="Gene3D" id="2.10.25.10">
    <property type="entry name" value="Laminin"/>
    <property type="match status" value="1"/>
</dbReference>
<dbReference type="InterPro" id="IPR000742">
    <property type="entry name" value="EGF"/>
</dbReference>
<feature type="domain" description="EGF-like" evidence="5">
    <location>
        <begin position="39"/>
        <end position="50"/>
    </location>
</feature>
<keyword evidence="2" id="KW-0677">Repeat</keyword>
<evidence type="ECO:0000256" key="1">
    <source>
        <dbReference type="ARBA" id="ARBA00022729"/>
    </source>
</evidence>
<accession>Q4SB68</accession>
<dbReference type="PROSITE" id="PS00022">
    <property type="entry name" value="EGF_1"/>
    <property type="match status" value="1"/>
</dbReference>
<dbReference type="SUPFAM" id="SSF57196">
    <property type="entry name" value="EGF/Laminin"/>
    <property type="match status" value="1"/>
</dbReference>
<name>Q4SB68_TETNG</name>
<evidence type="ECO:0000256" key="3">
    <source>
        <dbReference type="ARBA" id="ARBA00023157"/>
    </source>
</evidence>
<dbReference type="KEGG" id="tng:GSTEN00021111G001"/>
<sequence>MWLSFITHTHTHTEPATAVGGDDITGLKNGGVCLQTDRCLCPPTFTGKFCHIPVTMTPATPPSTNDIASHSEFLMPLGSHPEGASAGAPSPSMVKVRVQHPPEASVKIHQVLKVGPRLPASCLQASSHWSLCPWPQMSGPGPAPALQALVASTSSGSAGAPAPAGGALQTWRGGGAQQRSEFKYCFREVKDGQVRTRDTFRVQTRSLHPPEGAGLLTPLERSKDMCCRGIGKAWGITSCVLCPQNTADGQTGGADRIQVMFTPTICQVRCSQGRCLNSCERGNLTTLYSAGEAAAGRRDGAQSPSFRVCKCVHVTRSGAPEEPAQVVTTRWCH</sequence>
<dbReference type="AlphaFoldDB" id="Q4SB68"/>
<keyword evidence="3" id="KW-1015">Disulfide bond</keyword>
<evidence type="ECO:0000256" key="4">
    <source>
        <dbReference type="ARBA" id="ARBA00023180"/>
    </source>
</evidence>
<protein>
    <submittedName>
        <fullName evidence="6">(spotted green pufferfish) hypothetical protein</fullName>
    </submittedName>
</protein>